<gene>
    <name evidence="3" type="ORF">H9901_00350</name>
</gene>
<feature type="domain" description="Mucin binding" evidence="1">
    <location>
        <begin position="758"/>
        <end position="827"/>
    </location>
</feature>
<feature type="domain" description="Mucin binding" evidence="1">
    <location>
        <begin position="584"/>
        <end position="656"/>
    </location>
</feature>
<comment type="caution">
    <text evidence="3">The sequence shown here is derived from an EMBL/GenBank/DDBJ whole genome shotgun (WGS) entry which is preliminary data.</text>
</comment>
<feature type="domain" description="Mub B2-like" evidence="2">
    <location>
        <begin position="843"/>
        <end position="936"/>
    </location>
</feature>
<feature type="domain" description="Mub B2-like" evidence="2">
    <location>
        <begin position="658"/>
        <end position="755"/>
    </location>
</feature>
<feature type="domain" description="Mub B2-like" evidence="2">
    <location>
        <begin position="1024"/>
        <end position="1069"/>
    </location>
</feature>
<feature type="domain" description="Mub B2-like" evidence="2">
    <location>
        <begin position="300"/>
        <end position="396"/>
    </location>
</feature>
<feature type="domain" description="Mub B2-like" evidence="2">
    <location>
        <begin position="4"/>
        <end position="50"/>
    </location>
</feature>
<sequence length="1070" mass="116408">MGTSWGKNYFDAVQVPVIKGYTPDKSMIPAIKNITATTANIVKTIVYSPAQEQIVVNYIDTTTGQTIKTDQLSGTYGSTSTYDVNSIIQTYLNSGYKLVSSDVPATLNFDTAGVQTYTVKLAHTYTTTTQTKDVIQTIKYVYADGTQAADPKVTTLTFTRSATKDNVTGKSTYGAWTPTSGTFPAVPSPVITGYTPSRSASEAIDDVTGDSDNNIQIITYNPIQETVKVNYVDQTTGTTITTATLTGAYGTHSNYTTADAIKQLESRGYTLVKDGFPADGFVFGKSADVYTVTLKETIKNSTQTQTVTQTINYETAGGKQVAAPHTATLTFTRSVATNEVTGKSTYGAWTPTTATFPAVTSPQVTGYTTNTPASDAVTVAADNPKNVTQTIIYVPNQEKVVVQYYDQTTNKVLSSVTLTGAYDTTSNYNPAPVIADYVHDGYQLVKDEFPVGGVTFNQDGSVPTYQIIFAHNTRVDTTDNNPDKVADLSKTVTETIKYQYSNGTQAATPVTKQVTFTRSATVDQVTHQVIAYSNWSPASDTLPAVESPTITGYTPDKAEVPAVTVSGDSENSTVTVTYSPNKESVQVQYIDQTTGKVLSTDTVSGTYGSTVKYDPQATITKYEKEGYQLVNNGVPADGITFDKDGNYSPYQVTFKHGTTTTTESKTVSETIHYVDNNGKSIAADKVEQTTFSRPAITDNVTHTVTYGQWSPASDTLPAVESPTITGYTPDKAEVPAVTVSGDSENSTVTVTYTPDTAKITVKYIDDTTGKVLKIATLQGSIGQKSIYNPNEQIKQYEQQGYQLVNDDYPQGGATFINGVQTYTIHLRETTTTFTPTTNPDHLQLTDVIHQVIHYQYENGHKAFADKVTTITFTRTATKNNVTGQVTYSNWTPVKATFAPVASPVIAGYTPSAQQSTPVTVKPGDNDNVQTIIYTPDQSTVTITYIDQTTGKTLRTDTLTGSYREHVPYDPQTIIANYEKHGYQLVNSDYPAQGAVFGKKPTSYRIYLKHHIVIDTVDHDPDHLDNLTHVVKRTIHYQYEDGRQAEPDVVEIVKFVRSAQVDEVTHQVIYG</sequence>
<feature type="domain" description="Mucin binding" evidence="1">
    <location>
        <begin position="226"/>
        <end position="295"/>
    </location>
</feature>
<dbReference type="EMBL" id="JAHLFS010000006">
    <property type="protein sequence ID" value="MBU3851153.1"/>
    <property type="molecule type" value="Genomic_DNA"/>
</dbReference>
<dbReference type="Pfam" id="PF17965">
    <property type="entry name" value="MucBP_2"/>
    <property type="match status" value="6"/>
</dbReference>
<dbReference type="Gene3D" id="2.60.40.4300">
    <property type="match status" value="7"/>
</dbReference>
<evidence type="ECO:0000313" key="4">
    <source>
        <dbReference type="Proteomes" id="UP000777303"/>
    </source>
</evidence>
<dbReference type="Proteomes" id="UP000777303">
    <property type="component" value="Unassembled WGS sequence"/>
</dbReference>
<proteinExistence type="predicted"/>
<reference evidence="3" key="1">
    <citation type="journal article" date="2021" name="PeerJ">
        <title>Extensive microbial diversity within the chicken gut microbiome revealed by metagenomics and culture.</title>
        <authorList>
            <person name="Gilroy R."/>
            <person name="Ravi A."/>
            <person name="Getino M."/>
            <person name="Pursley I."/>
            <person name="Horton D.L."/>
            <person name="Alikhan N.F."/>
            <person name="Baker D."/>
            <person name="Gharbi K."/>
            <person name="Hall N."/>
            <person name="Watson M."/>
            <person name="Adriaenssens E.M."/>
            <person name="Foster-Nyarko E."/>
            <person name="Jarju S."/>
            <person name="Secka A."/>
            <person name="Antonio M."/>
            <person name="Oren A."/>
            <person name="Chaudhuri R.R."/>
            <person name="La Ragione R."/>
            <person name="Hildebrand F."/>
            <person name="Pallen M.J."/>
        </authorList>
    </citation>
    <scope>NUCLEOTIDE SEQUENCE</scope>
    <source>
        <strain evidence="3">F6-6636</strain>
    </source>
</reference>
<feature type="domain" description="Mub B2-like" evidence="2">
    <location>
        <begin position="486"/>
        <end position="581"/>
    </location>
</feature>
<feature type="domain" description="Mucin binding" evidence="1">
    <location>
        <begin position="939"/>
        <end position="1009"/>
    </location>
</feature>
<dbReference type="Gene3D" id="3.10.20.470">
    <property type="match status" value="6"/>
</dbReference>
<dbReference type="Pfam" id="PF17966">
    <property type="entry name" value="Muc_B2"/>
    <property type="match status" value="7"/>
</dbReference>
<accession>A0A948TIB1</accession>
<feature type="domain" description="Mucin binding" evidence="1">
    <location>
        <begin position="399"/>
        <end position="471"/>
    </location>
</feature>
<evidence type="ECO:0000313" key="3">
    <source>
        <dbReference type="EMBL" id="MBU3851153.1"/>
    </source>
</evidence>
<organism evidence="3 4">
    <name type="scientific">Candidatus Paralactobacillus gallistercoris</name>
    <dbReference type="NCBI Taxonomy" id="2838724"/>
    <lineage>
        <taxon>Bacteria</taxon>
        <taxon>Bacillati</taxon>
        <taxon>Bacillota</taxon>
        <taxon>Bacilli</taxon>
        <taxon>Lactobacillales</taxon>
        <taxon>Lactobacillaceae</taxon>
        <taxon>Lactobacillus</taxon>
    </lineage>
</organism>
<feature type="domain" description="Mub B2-like" evidence="2">
    <location>
        <begin position="126"/>
        <end position="223"/>
    </location>
</feature>
<dbReference type="InterPro" id="IPR041495">
    <property type="entry name" value="Mub_B2"/>
</dbReference>
<name>A0A948TIB1_9LACO</name>
<protein>
    <submittedName>
        <fullName evidence="3">MucBP domain-containing protein</fullName>
    </submittedName>
</protein>
<dbReference type="InterPro" id="IPR041558">
    <property type="entry name" value="MucBP_2"/>
</dbReference>
<feature type="domain" description="Mucin binding" evidence="1">
    <location>
        <begin position="53"/>
        <end position="123"/>
    </location>
</feature>
<dbReference type="AlphaFoldDB" id="A0A948TIB1"/>
<evidence type="ECO:0000259" key="1">
    <source>
        <dbReference type="Pfam" id="PF17965"/>
    </source>
</evidence>
<reference evidence="3" key="2">
    <citation type="submission" date="2021-04" db="EMBL/GenBank/DDBJ databases">
        <authorList>
            <person name="Gilroy R."/>
        </authorList>
    </citation>
    <scope>NUCLEOTIDE SEQUENCE</scope>
    <source>
        <strain evidence="3">F6-6636</strain>
    </source>
</reference>
<evidence type="ECO:0000259" key="2">
    <source>
        <dbReference type="Pfam" id="PF17966"/>
    </source>
</evidence>